<evidence type="ECO:0000313" key="2">
    <source>
        <dbReference type="EMBL" id="CAL5998850.1"/>
    </source>
</evidence>
<gene>
    <name evidence="2" type="ORF">HINF_LOCUS15927</name>
</gene>
<dbReference type="InterPro" id="IPR001096">
    <property type="entry name" value="Peptidase_C13"/>
</dbReference>
<evidence type="ECO:0000256" key="1">
    <source>
        <dbReference type="ARBA" id="ARBA00009941"/>
    </source>
</evidence>
<evidence type="ECO:0000313" key="3">
    <source>
        <dbReference type="Proteomes" id="UP001642409"/>
    </source>
</evidence>
<proteinExistence type="inferred from homology"/>
<dbReference type="Pfam" id="PF01650">
    <property type="entry name" value="Peptidase_C13"/>
    <property type="match status" value="1"/>
</dbReference>
<reference evidence="2 3" key="1">
    <citation type="submission" date="2024-07" db="EMBL/GenBank/DDBJ databases">
        <authorList>
            <person name="Akdeniz Z."/>
        </authorList>
    </citation>
    <scope>NUCLEOTIDE SEQUENCE [LARGE SCALE GENOMIC DNA]</scope>
</reference>
<keyword evidence="3" id="KW-1185">Reference proteome</keyword>
<comment type="caution">
    <text evidence="2">The sequence shown here is derived from an EMBL/GenBank/DDBJ whole genome shotgun (WGS) entry which is preliminary data.</text>
</comment>
<protein>
    <submittedName>
        <fullName evidence="2">Legumain</fullName>
    </submittedName>
</protein>
<accession>A0ABP1HR88</accession>
<comment type="similarity">
    <text evidence="1">Belongs to the peptidase C13 family.</text>
</comment>
<dbReference type="Gene3D" id="3.40.50.1460">
    <property type="match status" value="1"/>
</dbReference>
<dbReference type="EMBL" id="CAXDID020000039">
    <property type="protein sequence ID" value="CAL5998850.1"/>
    <property type="molecule type" value="Genomic_DNA"/>
</dbReference>
<dbReference type="Proteomes" id="UP001642409">
    <property type="component" value="Unassembled WGS sequence"/>
</dbReference>
<name>A0ABP1HR88_9EUKA</name>
<sequence>MLCILIQTSIFGHNQRHFNNIFRVMNQFCVSAQIFVFSPFILPSQSNLKFTQIQIYSVLTLKRTLNGIRPNNANEYVFAYVTGHSAKNGLKFMYKEYFNLNFFFQLFQNNQMVLIVDSCYSERIINGYQSKYNKHLYISSAKKNEESYAAQMDEFGIYQSTWLVQELMTLKGNITEFVGKWNAQIAVRGNVEIARQFFSE</sequence>
<organism evidence="2 3">
    <name type="scientific">Hexamita inflata</name>
    <dbReference type="NCBI Taxonomy" id="28002"/>
    <lineage>
        <taxon>Eukaryota</taxon>
        <taxon>Metamonada</taxon>
        <taxon>Diplomonadida</taxon>
        <taxon>Hexamitidae</taxon>
        <taxon>Hexamitinae</taxon>
        <taxon>Hexamita</taxon>
    </lineage>
</organism>